<proteinExistence type="predicted"/>
<sequence length="145" mass="16423">MTLKKSIPGLLDHPALLIKVYSPQPWRALLHQAQCLIMVIVRVSCSYQNSIVFDKVRLLNQTSATCPLARNWWKVGLKRFGYSLNVPTNNWRMPTKYQPACAIVTSIAIRAPYMILRSSVEGSNGTTMVVKSFPVVSWPLDDYKI</sequence>
<protein>
    <submittedName>
        <fullName evidence="1">Uncharacterized protein</fullName>
    </submittedName>
</protein>
<accession>A0A499QMC5</accession>
<organism evidence="1">
    <name type="scientific">Pyxicephalus adspersus</name>
    <name type="common">African bullfrog</name>
    <dbReference type="NCBI Taxonomy" id="30357"/>
    <lineage>
        <taxon>Eukaryota</taxon>
        <taxon>Metazoa</taxon>
        <taxon>Chordata</taxon>
        <taxon>Craniata</taxon>
        <taxon>Vertebrata</taxon>
        <taxon>Euteleostomi</taxon>
        <taxon>Amphibia</taxon>
        <taxon>Batrachia</taxon>
        <taxon>Anura</taxon>
        <taxon>Neobatrachia</taxon>
        <taxon>Ranoidea</taxon>
        <taxon>Pyxicephalidae</taxon>
        <taxon>Pyxicephalinae</taxon>
        <taxon>Pyxicephalus</taxon>
    </lineage>
</organism>
<dbReference type="EMBL" id="MH186045">
    <property type="protein sequence ID" value="AWH61125.1"/>
    <property type="molecule type" value="Genomic_DNA"/>
</dbReference>
<gene>
    <name evidence="1" type="ORF">maker-66O13-exonerate_protein2genome-gene- 0.12</name>
</gene>
<evidence type="ECO:0000313" key="1">
    <source>
        <dbReference type="EMBL" id="AWH61125.1"/>
    </source>
</evidence>
<dbReference type="AlphaFoldDB" id="A0A499QMC5"/>
<name>A0A499QMC5_PYXAD</name>
<reference evidence="1" key="1">
    <citation type="submission" date="2018-04" db="EMBL/GenBank/DDBJ databases">
        <title>BAC sequences from Pyxicephalus adspersus.</title>
        <authorList>
            <person name="Malone J.H."/>
        </authorList>
    </citation>
    <scope>NUCLEOTIDE SEQUENCE</scope>
</reference>